<feature type="transmembrane region" description="Helical" evidence="1">
    <location>
        <begin position="119"/>
        <end position="145"/>
    </location>
</feature>
<dbReference type="InterPro" id="IPR021354">
    <property type="entry name" value="DUF2975"/>
</dbReference>
<proteinExistence type="predicted"/>
<name>A0ABV3XE30_9ACTN</name>
<dbReference type="Proteomes" id="UP001560045">
    <property type="component" value="Unassembled WGS sequence"/>
</dbReference>
<evidence type="ECO:0000313" key="3">
    <source>
        <dbReference type="Proteomes" id="UP001560045"/>
    </source>
</evidence>
<keyword evidence="1" id="KW-0812">Transmembrane</keyword>
<dbReference type="EMBL" id="JBFNXQ010000026">
    <property type="protein sequence ID" value="MEX5718757.1"/>
    <property type="molecule type" value="Genomic_DNA"/>
</dbReference>
<keyword evidence="1" id="KW-1133">Transmembrane helix</keyword>
<evidence type="ECO:0000256" key="1">
    <source>
        <dbReference type="SAM" id="Phobius"/>
    </source>
</evidence>
<gene>
    <name evidence="2" type="ORF">ABQ292_10335</name>
</gene>
<keyword evidence="3" id="KW-1185">Reference proteome</keyword>
<organism evidence="2 3">
    <name type="scientific">Geodermatophilus maliterrae</name>
    <dbReference type="NCBI Taxonomy" id="3162531"/>
    <lineage>
        <taxon>Bacteria</taxon>
        <taxon>Bacillati</taxon>
        <taxon>Actinomycetota</taxon>
        <taxon>Actinomycetes</taxon>
        <taxon>Geodermatophilales</taxon>
        <taxon>Geodermatophilaceae</taxon>
        <taxon>Geodermatophilus</taxon>
    </lineage>
</organism>
<accession>A0ABV3XE30</accession>
<feature type="transmembrane region" description="Helical" evidence="1">
    <location>
        <begin position="49"/>
        <end position="73"/>
    </location>
</feature>
<comment type="caution">
    <text evidence="2">The sequence shown here is derived from an EMBL/GenBank/DDBJ whole genome shotgun (WGS) entry which is preliminary data.</text>
</comment>
<keyword evidence="1" id="KW-0472">Membrane</keyword>
<dbReference type="RefSeq" id="WP_369205929.1">
    <property type="nucleotide sequence ID" value="NZ_JBFNXQ010000026.1"/>
</dbReference>
<reference evidence="2 3" key="1">
    <citation type="submission" date="2024-06" db="EMBL/GenBank/DDBJ databases">
        <title>Draft genome sequence of Geodermatophilus badlandi, a novel member of the Geodermatophilaceae isolated from badland sedimentary rocks in the Red desert, Wyoming, USA.</title>
        <authorList>
            <person name="Ben Tekaya S."/>
            <person name="Nouioui I."/>
            <person name="Flores G.M."/>
            <person name="Shaal M.N."/>
            <person name="Bredoire F."/>
            <person name="Basile F."/>
            <person name="Van Diepen L."/>
            <person name="Ward N.L."/>
        </authorList>
    </citation>
    <scope>NUCLEOTIDE SEQUENCE [LARGE SCALE GENOMIC DNA]</scope>
    <source>
        <strain evidence="2 3">WL48A</strain>
    </source>
</reference>
<feature type="transmembrane region" description="Helical" evidence="1">
    <location>
        <begin position="93"/>
        <end position="113"/>
    </location>
</feature>
<evidence type="ECO:0000313" key="2">
    <source>
        <dbReference type="EMBL" id="MEX5718757.1"/>
    </source>
</evidence>
<sequence length="159" mass="17072">MPSMRRVLLPLRILLALLFAALVAAQVGVLPAALRYLAEQSPELATLRWPLLTFGVLELVCAQVVVACTWRLLAMVEDDRIFRAESSVWVDAILRAIVVAGLLLSGALVYTVVGRVPAGVPALLLVLLLVVAAVGLLVVVMRGLLRRATTLQADMEAVI</sequence>
<dbReference type="Pfam" id="PF11188">
    <property type="entry name" value="DUF2975"/>
    <property type="match status" value="1"/>
</dbReference>
<protein>
    <submittedName>
        <fullName evidence="2">DUF2975 domain-containing protein</fullName>
    </submittedName>
</protein>